<dbReference type="Pfam" id="PF06980">
    <property type="entry name" value="DUF1302"/>
    <property type="match status" value="1"/>
</dbReference>
<reference evidence="2 3" key="1">
    <citation type="submission" date="2022-08" db="EMBL/GenBank/DDBJ databases">
        <title>Reclassification of Massilia species as members of the genera Telluria, Duganella, Pseudoduganella, Mokoshia gen. nov. and Zemynaea gen. nov. using orthogonal and non-orthogonal genome-based approaches.</title>
        <authorList>
            <person name="Bowman J.P."/>
        </authorList>
    </citation>
    <scope>NUCLEOTIDE SEQUENCE [LARGE SCALE GENOMIC DNA]</scope>
    <source>
        <strain evidence="2 3">JCM 31316</strain>
    </source>
</reference>
<proteinExistence type="predicted"/>
<evidence type="ECO:0000256" key="1">
    <source>
        <dbReference type="SAM" id="SignalP"/>
    </source>
</evidence>
<evidence type="ECO:0000313" key="2">
    <source>
        <dbReference type="EMBL" id="MCS0582676.1"/>
    </source>
</evidence>
<feature type="chain" id="PRO_5046076033" evidence="1">
    <location>
        <begin position="35"/>
        <end position="639"/>
    </location>
</feature>
<keyword evidence="3" id="KW-1185">Reference proteome</keyword>
<protein>
    <submittedName>
        <fullName evidence="2">DUF1302 domain-containing protein</fullName>
    </submittedName>
</protein>
<dbReference type="Proteomes" id="UP001204151">
    <property type="component" value="Unassembled WGS sequence"/>
</dbReference>
<comment type="caution">
    <text evidence="2">The sequence shown here is derived from an EMBL/GenBank/DDBJ whole genome shotgun (WGS) entry which is preliminary data.</text>
</comment>
<organism evidence="2 3">
    <name type="scientific">Massilia pinisoli</name>
    <dbReference type="NCBI Taxonomy" id="1772194"/>
    <lineage>
        <taxon>Bacteria</taxon>
        <taxon>Pseudomonadati</taxon>
        <taxon>Pseudomonadota</taxon>
        <taxon>Betaproteobacteria</taxon>
        <taxon>Burkholderiales</taxon>
        <taxon>Oxalobacteraceae</taxon>
        <taxon>Telluria group</taxon>
        <taxon>Massilia</taxon>
    </lineage>
</organism>
<feature type="signal peptide" evidence="1">
    <location>
        <begin position="1"/>
        <end position="34"/>
    </location>
</feature>
<name>A0ABT1ZS19_9BURK</name>
<gene>
    <name evidence="2" type="ORF">NX784_13830</name>
</gene>
<sequence length="639" mass="68078">MKTRNDVDVRSTRTLACLAVLGALAVMDAGTARAAEWPLADGWQVNLDSTVSFGLAVRTSKADCRNVGNDNGGCVGDAVTPLQAAYPAAYSMNLDTLRLNQDLGNLHYKNGRAVSANLQYTADLLVKGTDGWSGLLRGVVNHDFAIDHTKRGPLDPDAKDFAVSNPRWLDAYVSKEFDIGEHQARIRVGNQVLSWGEDLYITGGVNSINPIYVPAAHQPGTPLKNLFIPAPMVSFSTSLAHGLGLEAFYQWKWNRFEFDAPGTFFSTSNFLGKGGRGIYLPTSVLNAAVAPFGLGPFPAGTIGNTGTVITGPNPATGLPYDRRLGFGELADPTANPAGAILGTGTVIPRAADRTPRNGQGGIALRYQFPDSGNELGLYYTRYDDKVPFVSYQVVGGTANPFGWEAALDYGRNRNLFGVSYNFQAGEWAIGTELSFRPRDGVAIDPSAVIDPRNAHYCNALADFTAAPVGTHCRGWVDTRHYQLHLTGIHIMSPSGSFGGLLRLLGASEGTITAETAIAHYPKLKLDGSVPYAVTADYKLPTKTSWGVVVASSVTYPNVFGTRASLAPDIAISQGLSGVAATALPGFVKGMGAAVLGATIDFKVKPETKLRVDVTQNWGGGASNLMRDRNFMSISLTSSF</sequence>
<dbReference type="InterPro" id="IPR010727">
    <property type="entry name" value="DUF1302"/>
</dbReference>
<evidence type="ECO:0000313" key="3">
    <source>
        <dbReference type="Proteomes" id="UP001204151"/>
    </source>
</evidence>
<dbReference type="RefSeq" id="WP_258817259.1">
    <property type="nucleotide sequence ID" value="NZ_JANUGW010000009.1"/>
</dbReference>
<dbReference type="EMBL" id="JANUGW010000009">
    <property type="protein sequence ID" value="MCS0582676.1"/>
    <property type="molecule type" value="Genomic_DNA"/>
</dbReference>
<accession>A0ABT1ZS19</accession>
<keyword evidence="1" id="KW-0732">Signal</keyword>